<dbReference type="PANTHER" id="PTHR14222">
    <property type="entry name" value="CONDENSIN"/>
    <property type="match status" value="1"/>
</dbReference>
<dbReference type="FunCoup" id="B3RLF3">
    <property type="interactions" value="790"/>
</dbReference>
<dbReference type="PhylomeDB" id="B3RLF3"/>
<proteinExistence type="predicted"/>
<dbReference type="EMBL" id="DS985241">
    <property type="protein sequence ID" value="EDV29533.1"/>
    <property type="molecule type" value="Genomic_DNA"/>
</dbReference>
<feature type="compositionally biased region" description="Polar residues" evidence="7">
    <location>
        <begin position="1046"/>
        <end position="1066"/>
    </location>
</feature>
<dbReference type="GO" id="GO:0005634">
    <property type="term" value="C:nucleus"/>
    <property type="evidence" value="ECO:0007669"/>
    <property type="project" value="UniProtKB-SubCell"/>
</dbReference>
<evidence type="ECO:0000256" key="5">
    <source>
        <dbReference type="ARBA" id="ARBA00023242"/>
    </source>
</evidence>
<keyword evidence="2" id="KW-0132">Cell division</keyword>
<organism evidence="9 10">
    <name type="scientific">Trichoplax adhaerens</name>
    <name type="common">Trichoplax reptans</name>
    <dbReference type="NCBI Taxonomy" id="10228"/>
    <lineage>
        <taxon>Eukaryota</taxon>
        <taxon>Metazoa</taxon>
        <taxon>Placozoa</taxon>
        <taxon>Uniplacotomia</taxon>
        <taxon>Trichoplacea</taxon>
        <taxon>Trichoplacidae</taxon>
        <taxon>Trichoplax</taxon>
    </lineage>
</organism>
<dbReference type="CTD" id="6749175"/>
<dbReference type="InParanoid" id="B3RLF3"/>
<protein>
    <recommendedName>
        <fullName evidence="8">Condensin complex subunit 1 C-terminal domain-containing protein</fullName>
    </recommendedName>
</protein>
<dbReference type="GO" id="GO:0000779">
    <property type="term" value="C:condensed chromosome, centromeric region"/>
    <property type="evidence" value="ECO:0000318"/>
    <property type="project" value="GO_Central"/>
</dbReference>
<dbReference type="OMA" id="HICRISE"/>
<evidence type="ECO:0000256" key="2">
    <source>
        <dbReference type="ARBA" id="ARBA00022618"/>
    </source>
</evidence>
<dbReference type="InterPro" id="IPR026971">
    <property type="entry name" value="CND1/NCAPD3"/>
</dbReference>
<dbReference type="GO" id="GO:0007076">
    <property type="term" value="P:mitotic chromosome condensation"/>
    <property type="evidence" value="ECO:0000318"/>
    <property type="project" value="GO_Central"/>
</dbReference>
<feature type="domain" description="Condensin complex subunit 1 C-terminal" evidence="8">
    <location>
        <begin position="743"/>
        <end position="913"/>
    </location>
</feature>
<dbReference type="GO" id="GO:0010032">
    <property type="term" value="P:meiotic chromosome condensation"/>
    <property type="evidence" value="ECO:0000318"/>
    <property type="project" value="GO_Central"/>
</dbReference>
<feature type="region of interest" description="Disordered" evidence="7">
    <location>
        <begin position="1046"/>
        <end position="1068"/>
    </location>
</feature>
<dbReference type="OrthoDB" id="10263978at2759"/>
<keyword evidence="3" id="KW-0498">Mitosis</keyword>
<dbReference type="GO" id="GO:0000796">
    <property type="term" value="C:condensin complex"/>
    <property type="evidence" value="ECO:0000318"/>
    <property type="project" value="GO_Central"/>
</dbReference>
<dbReference type="Gene3D" id="1.25.10.10">
    <property type="entry name" value="Leucine-rich Repeat Variant"/>
    <property type="match status" value="2"/>
</dbReference>
<evidence type="ECO:0000256" key="1">
    <source>
        <dbReference type="ARBA" id="ARBA00004123"/>
    </source>
</evidence>
<keyword evidence="4" id="KW-0226">DNA condensation</keyword>
<dbReference type="GeneID" id="6749175"/>
<dbReference type="InterPro" id="IPR032682">
    <property type="entry name" value="Cnd1_C"/>
</dbReference>
<dbReference type="FunFam" id="1.25.10.10:FF:001190">
    <property type="entry name" value="Condensin-2 complex subunit D3"/>
    <property type="match status" value="1"/>
</dbReference>
<evidence type="ECO:0000313" key="10">
    <source>
        <dbReference type="Proteomes" id="UP000009022"/>
    </source>
</evidence>
<dbReference type="GO" id="GO:0051301">
    <property type="term" value="P:cell division"/>
    <property type="evidence" value="ECO:0007669"/>
    <property type="project" value="UniProtKB-KW"/>
</dbReference>
<reference evidence="9 10" key="1">
    <citation type="journal article" date="2008" name="Nature">
        <title>The Trichoplax genome and the nature of placozoans.</title>
        <authorList>
            <person name="Srivastava M."/>
            <person name="Begovic E."/>
            <person name="Chapman J."/>
            <person name="Putnam N.H."/>
            <person name="Hellsten U."/>
            <person name="Kawashima T."/>
            <person name="Kuo A."/>
            <person name="Mitros T."/>
            <person name="Salamov A."/>
            <person name="Carpenter M.L."/>
            <person name="Signorovitch A.Y."/>
            <person name="Moreno M.A."/>
            <person name="Kamm K."/>
            <person name="Grimwood J."/>
            <person name="Schmutz J."/>
            <person name="Shapiro H."/>
            <person name="Grigoriev I.V."/>
            <person name="Buss L.W."/>
            <person name="Schierwater B."/>
            <person name="Dellaporta S.L."/>
            <person name="Rokhsar D.S."/>
        </authorList>
    </citation>
    <scope>NUCLEOTIDE SEQUENCE [LARGE SCALE GENOMIC DNA]</scope>
    <source>
        <strain evidence="9 10">Grell-BS-1999</strain>
    </source>
</reference>
<sequence>MSENELVSQTEECLAELPFSLMTTEMVERIWQAGFYEEDGDESEISIQDVKPYLNAMLNFLQCCHRWINDDQDRQKERIDFWIVLKNSGISVKVLLTFLSTIIRFHSKTNIENMNNLAAVLAANIYSALINVHGSRAYKVFQPALIQSAMNLLKYWPGLKNLTAKKSKKKSRVKGSRKRKIDEDFSDGNDDLMDTDSNSQDVEYAQSDAVVHFSYSSQDLMIALLQTIDKALAGTNVSLKDFQECFNGTLHSLIELTRLPDRNMSKTFDWILHNSSPHTETVTNLIFKALSRLILPQHGDPKENINKVSNRIFGLDLIQCMLERFAVIVDGLQDNPQDFTASSLLRIIISRCLDKASSVRSKALSAVAACARLECRVVSEAICEAAVSKITVVTKIVDESHEVTERTTARFGGPTSKVNLLDVVKRRMGDEKPGVRKCAIQALESLLSLDLQSMRSEQDFSTICDRCRDVSVSVRKQAMLSSTCLLERCLGNEIYRRFYFERACSQWCIGGKISANDVNRLFRQDFDEFKQTSWWLISVTASYITSFNPTLVADFWLDNDDFFGRDDILHCYVLQTISNVANRLPVEKYQLVYSKLQRELQKCRWTPNLISAGITVIHKFSESEMGISKIEIKQWSKAIMQECCKHICRISETRSLEASALDNAINRIFLIGEISMVIPDSVPSAIFSVLQKIVQDNSFSVPHCLRAHAVITLGKLCLQNEELAKNCVSTLAQCLDSSKDGALRNNIIVVMCDLCKRYATLIDAYVLNILACLRDSESLIRKQTLTLVTRLLQEDFLKLRGNTFYCIVVALVDHDSDVRNIAEFCLSNLILSRNPSIFMNNFIECIFSLNDCASHPDYNRIQYRERERKLFSIKGDNGTQRSRRQRIYEFLLSHMPDEQKFHLNAKICQEVLGAFVDETMQLNEMTFNVLKDTFTILRSKEIKLSSMKNNDVNDLLDEGDLAGAAIATAKSKILTQVTRKNTIENIVPIIVAVKKQNTSISTPERTNHPNTSINATPRLSARRHNNSFNTPALTPARVRCINRMNNTNSDQLQKTPVTSRRSQEYSSDAVDIPKENERAISTPCGQVSQVSFGTVMSSSMATNKSPMPTKIPLRLYNKEQPIKEQTSNESTDVVYLYSPEQPLPKPRKWNVRQ</sequence>
<feature type="compositionally biased region" description="Acidic residues" evidence="7">
    <location>
        <begin position="184"/>
        <end position="193"/>
    </location>
</feature>
<evidence type="ECO:0000256" key="7">
    <source>
        <dbReference type="SAM" id="MobiDB-lite"/>
    </source>
</evidence>
<feature type="region of interest" description="Disordered" evidence="7">
    <location>
        <begin position="1123"/>
        <end position="1153"/>
    </location>
</feature>
<dbReference type="eggNOG" id="KOG0413">
    <property type="taxonomic scope" value="Eukaryota"/>
</dbReference>
<comment type="subcellular location">
    <subcellularLocation>
        <location evidence="1">Nucleus</location>
    </subcellularLocation>
</comment>
<name>B3RLF3_TRIAD</name>
<evidence type="ECO:0000256" key="4">
    <source>
        <dbReference type="ARBA" id="ARBA00023067"/>
    </source>
</evidence>
<dbReference type="AlphaFoldDB" id="B3RLF3"/>
<dbReference type="SUPFAM" id="SSF48371">
    <property type="entry name" value="ARM repeat"/>
    <property type="match status" value="1"/>
</dbReference>
<evidence type="ECO:0000313" key="9">
    <source>
        <dbReference type="EMBL" id="EDV29533.1"/>
    </source>
</evidence>
<evidence type="ECO:0000256" key="3">
    <source>
        <dbReference type="ARBA" id="ARBA00022776"/>
    </source>
</evidence>
<dbReference type="InterPro" id="IPR011989">
    <property type="entry name" value="ARM-like"/>
</dbReference>
<dbReference type="RefSeq" id="XP_002108735.1">
    <property type="nucleotide sequence ID" value="XM_002108699.1"/>
</dbReference>
<dbReference type="GO" id="GO:0042393">
    <property type="term" value="F:histone binding"/>
    <property type="evidence" value="ECO:0000318"/>
    <property type="project" value="GO_Central"/>
</dbReference>
<dbReference type="KEGG" id="tad:TRIADDRAFT_51986"/>
<keyword evidence="10" id="KW-1185">Reference proteome</keyword>
<keyword evidence="6" id="KW-0131">Cell cycle</keyword>
<accession>B3RLF3</accession>
<dbReference type="Pfam" id="PF12717">
    <property type="entry name" value="Cnd1"/>
    <property type="match status" value="1"/>
</dbReference>
<dbReference type="InterPro" id="IPR016024">
    <property type="entry name" value="ARM-type_fold"/>
</dbReference>
<feature type="compositionally biased region" description="Basic residues" evidence="7">
    <location>
        <begin position="167"/>
        <end position="179"/>
    </location>
</feature>
<evidence type="ECO:0000259" key="8">
    <source>
        <dbReference type="Pfam" id="PF12717"/>
    </source>
</evidence>
<evidence type="ECO:0000256" key="6">
    <source>
        <dbReference type="ARBA" id="ARBA00023306"/>
    </source>
</evidence>
<dbReference type="PANTHER" id="PTHR14222:SF1">
    <property type="entry name" value="CONDENSIN-2 COMPLEX SUBUNIT D3"/>
    <property type="match status" value="1"/>
</dbReference>
<feature type="region of interest" description="Disordered" evidence="7">
    <location>
        <begin position="167"/>
        <end position="193"/>
    </location>
</feature>
<dbReference type="Proteomes" id="UP000009022">
    <property type="component" value="Unassembled WGS sequence"/>
</dbReference>
<dbReference type="STRING" id="10228.B3RLF3"/>
<dbReference type="HOGENOM" id="CLU_002301_0_1_1"/>
<gene>
    <name evidence="9" type="ORF">TRIADDRAFT_51986</name>
</gene>
<keyword evidence="5" id="KW-0539">Nucleus</keyword>